<dbReference type="InterPro" id="IPR002921">
    <property type="entry name" value="Fungal_lipase-type"/>
</dbReference>
<dbReference type="OrthoDB" id="426718at2759"/>
<evidence type="ECO:0000256" key="3">
    <source>
        <dbReference type="SAM" id="SignalP"/>
    </source>
</evidence>
<dbReference type="GO" id="GO:0016787">
    <property type="term" value="F:hydrolase activity"/>
    <property type="evidence" value="ECO:0007669"/>
    <property type="project" value="UniProtKB-KW"/>
</dbReference>
<reference evidence="5 6" key="1">
    <citation type="journal article" date="2011" name="Genome Biol.">
        <title>Genome sequence of the insect pathogenic fungus Cordyceps militaris, a valued traditional Chinese medicine.</title>
        <authorList>
            <person name="Zheng P."/>
            <person name="Xia Y."/>
            <person name="Xiao G."/>
            <person name="Xiong C."/>
            <person name="Hu X."/>
            <person name="Zhang S."/>
            <person name="Zheng H."/>
            <person name="Huang Y."/>
            <person name="Zhou Y."/>
            <person name="Wang S."/>
            <person name="Zhao G.P."/>
            <person name="Liu X."/>
            <person name="St Leger R.J."/>
            <person name="Wang C."/>
        </authorList>
    </citation>
    <scope>NUCLEOTIDE SEQUENCE [LARGE SCALE GENOMIC DNA]</scope>
    <source>
        <strain evidence="5 6">CM01</strain>
    </source>
</reference>
<dbReference type="InterPro" id="IPR051299">
    <property type="entry name" value="AB_hydrolase_lip/est"/>
</dbReference>
<feature type="domain" description="Fungal lipase-type" evidence="4">
    <location>
        <begin position="103"/>
        <end position="240"/>
    </location>
</feature>
<dbReference type="SUPFAM" id="SSF53474">
    <property type="entry name" value="alpha/beta-Hydrolases"/>
    <property type="match status" value="1"/>
</dbReference>
<dbReference type="OMA" id="WPEYWIS"/>
<accession>G3JT49</accession>
<evidence type="ECO:0000256" key="1">
    <source>
        <dbReference type="ARBA" id="ARBA00022729"/>
    </source>
</evidence>
<dbReference type="InterPro" id="IPR029058">
    <property type="entry name" value="AB_hydrolase_fold"/>
</dbReference>
<evidence type="ECO:0000313" key="6">
    <source>
        <dbReference type="Proteomes" id="UP000001610"/>
    </source>
</evidence>
<evidence type="ECO:0000313" key="5">
    <source>
        <dbReference type="EMBL" id="EGX89045.1"/>
    </source>
</evidence>
<keyword evidence="1 3" id="KW-0732">Signal</keyword>
<dbReference type="Pfam" id="PF01764">
    <property type="entry name" value="Lipase_3"/>
    <property type="match status" value="1"/>
</dbReference>
<dbReference type="Proteomes" id="UP000001610">
    <property type="component" value="Unassembled WGS sequence"/>
</dbReference>
<dbReference type="AlphaFoldDB" id="G3JT49"/>
<dbReference type="KEGG" id="cmt:CCM_09093"/>
<dbReference type="GO" id="GO:0006629">
    <property type="term" value="P:lipid metabolic process"/>
    <property type="evidence" value="ECO:0007669"/>
    <property type="project" value="InterPro"/>
</dbReference>
<protein>
    <submittedName>
        <fullName evidence="5">Lipase</fullName>
    </submittedName>
</protein>
<dbReference type="PANTHER" id="PTHR46640:SF1">
    <property type="entry name" value="FUNGAL LIPASE-LIKE DOMAIN-CONTAINING PROTEIN-RELATED"/>
    <property type="match status" value="1"/>
</dbReference>
<dbReference type="GeneID" id="18171096"/>
<dbReference type="eggNOG" id="KOG4569">
    <property type="taxonomic scope" value="Eukaryota"/>
</dbReference>
<keyword evidence="2" id="KW-0378">Hydrolase</keyword>
<proteinExistence type="predicted"/>
<dbReference type="VEuPathDB" id="FungiDB:CCM_09093"/>
<feature type="signal peptide" evidence="3">
    <location>
        <begin position="1"/>
        <end position="23"/>
    </location>
</feature>
<dbReference type="EMBL" id="JH126405">
    <property type="protein sequence ID" value="EGX89045.1"/>
    <property type="molecule type" value="Genomic_DNA"/>
</dbReference>
<sequence>MQPTAFFILAGAACSLASPAVIARQDTSEKASPVQFELFSQYAQAAYCQDLFNTVAGSVVCTDHKGPVCANPQGTVTVKEFSNDAFDTIAGYVAVNPTKKHIVVAFKGTDPMSLVDVKSDLAKNLVSAADLFPACGRCTTHNGFKKAFSSVKDALEQTLKTELAKTGQESYRVVVTGHSLGGAVATIAGAYLRTRGIACDLYTYGSPRVGNQEFADLVTKDVNFSARITNGNDIVTAVPYGSLFQLGFYAHTFPEYWYKAGLLGTSQGYQGVVTKCNTREECAGPTCGKASIPNVVALSTCNVSHHVNYIDPAVLPCKDVRKPKSDDPRDAPITDEEFRKFLEEQENEEGDQKRE</sequence>
<dbReference type="InParanoid" id="G3JT49"/>
<keyword evidence="6" id="KW-1185">Reference proteome</keyword>
<dbReference type="CDD" id="cd00519">
    <property type="entry name" value="Lipase_3"/>
    <property type="match status" value="1"/>
</dbReference>
<name>G3JT49_CORMM</name>
<feature type="chain" id="PRO_5003446534" evidence="3">
    <location>
        <begin position="24"/>
        <end position="355"/>
    </location>
</feature>
<dbReference type="Gene3D" id="3.40.50.1820">
    <property type="entry name" value="alpha/beta hydrolase"/>
    <property type="match status" value="1"/>
</dbReference>
<organism evidence="5 6">
    <name type="scientific">Cordyceps militaris (strain CM01)</name>
    <name type="common">Caterpillar fungus</name>
    <dbReference type="NCBI Taxonomy" id="983644"/>
    <lineage>
        <taxon>Eukaryota</taxon>
        <taxon>Fungi</taxon>
        <taxon>Dikarya</taxon>
        <taxon>Ascomycota</taxon>
        <taxon>Pezizomycotina</taxon>
        <taxon>Sordariomycetes</taxon>
        <taxon>Hypocreomycetidae</taxon>
        <taxon>Hypocreales</taxon>
        <taxon>Cordycipitaceae</taxon>
        <taxon>Cordyceps</taxon>
    </lineage>
</organism>
<gene>
    <name evidence="5" type="ORF">CCM_09093</name>
</gene>
<dbReference type="RefSeq" id="XP_006674290.1">
    <property type="nucleotide sequence ID" value="XM_006674227.1"/>
</dbReference>
<evidence type="ECO:0000256" key="2">
    <source>
        <dbReference type="ARBA" id="ARBA00022801"/>
    </source>
</evidence>
<evidence type="ECO:0000259" key="4">
    <source>
        <dbReference type="Pfam" id="PF01764"/>
    </source>
</evidence>
<dbReference type="HOGENOM" id="CLU_032957_1_0_1"/>
<dbReference type="PANTHER" id="PTHR46640">
    <property type="entry name" value="TRIACYLGLYCEROL LIPASE, PUTATIVE (AFU_ORTHOLOGUE AFUA_6G06510)-RELATED"/>
    <property type="match status" value="1"/>
</dbReference>